<keyword evidence="2" id="KW-0812">Transmembrane</keyword>
<protein>
    <submittedName>
        <fullName evidence="3">Uncharacterized protein</fullName>
    </submittedName>
</protein>
<evidence type="ECO:0000256" key="1">
    <source>
        <dbReference type="SAM" id="Coils"/>
    </source>
</evidence>
<evidence type="ECO:0000313" key="3">
    <source>
        <dbReference type="EMBL" id="UOR07149.1"/>
    </source>
</evidence>
<keyword evidence="4" id="KW-1185">Reference proteome</keyword>
<evidence type="ECO:0000313" key="4">
    <source>
        <dbReference type="Proteomes" id="UP000829925"/>
    </source>
</evidence>
<dbReference type="EMBL" id="CP095053">
    <property type="protein sequence ID" value="UOR07149.1"/>
    <property type="molecule type" value="Genomic_DNA"/>
</dbReference>
<accession>A0A8T9T5M9</accession>
<keyword evidence="2" id="KW-1133">Transmembrane helix</keyword>
<organism evidence="3 4">
    <name type="scientific">Hymenobacter aerilatus</name>
    <dbReference type="NCBI Taxonomy" id="2932251"/>
    <lineage>
        <taxon>Bacteria</taxon>
        <taxon>Pseudomonadati</taxon>
        <taxon>Bacteroidota</taxon>
        <taxon>Cytophagia</taxon>
        <taxon>Cytophagales</taxon>
        <taxon>Hymenobacteraceae</taxon>
        <taxon>Hymenobacter</taxon>
    </lineage>
</organism>
<dbReference type="AlphaFoldDB" id="A0A8T9T5M9"/>
<proteinExistence type="predicted"/>
<feature type="coiled-coil region" evidence="1">
    <location>
        <begin position="85"/>
        <end position="152"/>
    </location>
</feature>
<keyword evidence="1" id="KW-0175">Coiled coil</keyword>
<reference evidence="3 4" key="1">
    <citation type="submission" date="2022-04" db="EMBL/GenBank/DDBJ databases">
        <title>Hymenobacter sp. isolated from the air.</title>
        <authorList>
            <person name="Won M."/>
            <person name="Lee C.-M."/>
            <person name="Woen H.-Y."/>
            <person name="Kwon S.-W."/>
        </authorList>
    </citation>
    <scope>NUCLEOTIDE SEQUENCE [LARGE SCALE GENOMIC DNA]</scope>
    <source>
        <strain evidence="4">5413 J-13</strain>
    </source>
</reference>
<keyword evidence="2" id="KW-0472">Membrane</keyword>
<feature type="transmembrane region" description="Helical" evidence="2">
    <location>
        <begin position="42"/>
        <end position="63"/>
    </location>
</feature>
<dbReference type="KEGG" id="haei:MUN82_08635"/>
<evidence type="ECO:0000256" key="2">
    <source>
        <dbReference type="SAM" id="Phobius"/>
    </source>
</evidence>
<dbReference type="RefSeq" id="WP_245096681.1">
    <property type="nucleotide sequence ID" value="NZ_CP095053.1"/>
</dbReference>
<sequence length="193" mass="20970">MLLTLLLQATPDPATVAAVAQAMQKQSGQTTDLLRDYGALVNLLYTIVIVLGVMLVAVVYYSYTKVANVASAVETAVKAAAAPAKEAYEKALAEASEKHAQEIRANETHAQAQMSAQAITNQLNLESLSKQLEAEREDRRKLTETANNAYREMNEIVAPFTHSNHALAGRMHDVEKALLEFGTQVRAFATKSP</sequence>
<gene>
    <name evidence="3" type="ORF">MUN82_08635</name>
</gene>
<name>A0A8T9T5M9_9BACT</name>
<dbReference type="Proteomes" id="UP000829925">
    <property type="component" value="Chromosome"/>
</dbReference>